<dbReference type="PANTHER" id="PTHR42928:SF5">
    <property type="entry name" value="BLR1237 PROTEIN"/>
    <property type="match status" value="1"/>
</dbReference>
<name>A0A261RLA9_9BORD</name>
<comment type="similarity">
    <text evidence="1">Belongs to the UPF0065 (bug) family.</text>
</comment>
<proteinExistence type="inferred from homology"/>
<dbReference type="Proteomes" id="UP000216857">
    <property type="component" value="Unassembled WGS sequence"/>
</dbReference>
<evidence type="ECO:0000256" key="2">
    <source>
        <dbReference type="SAM" id="SignalP"/>
    </source>
</evidence>
<accession>A0A261RLA9</accession>
<dbReference type="PANTHER" id="PTHR42928">
    <property type="entry name" value="TRICARBOXYLATE-BINDING PROTEIN"/>
    <property type="match status" value="1"/>
</dbReference>
<dbReference type="EMBL" id="NEVJ01000001">
    <property type="protein sequence ID" value="OZI25846.1"/>
    <property type="molecule type" value="Genomic_DNA"/>
</dbReference>
<evidence type="ECO:0000313" key="4">
    <source>
        <dbReference type="Proteomes" id="UP000216857"/>
    </source>
</evidence>
<comment type="caution">
    <text evidence="3">The sequence shown here is derived from an EMBL/GenBank/DDBJ whole genome shotgun (WGS) entry which is preliminary data.</text>
</comment>
<keyword evidence="4" id="KW-1185">Reference proteome</keyword>
<dbReference type="CDD" id="cd07012">
    <property type="entry name" value="PBP2_Bug_TTT"/>
    <property type="match status" value="1"/>
</dbReference>
<dbReference type="SUPFAM" id="SSF53850">
    <property type="entry name" value="Periplasmic binding protein-like II"/>
    <property type="match status" value="1"/>
</dbReference>
<feature type="signal peptide" evidence="2">
    <location>
        <begin position="1"/>
        <end position="29"/>
    </location>
</feature>
<dbReference type="PIRSF" id="PIRSF017082">
    <property type="entry name" value="YflP"/>
    <property type="match status" value="1"/>
</dbReference>
<reference evidence="3" key="1">
    <citation type="submission" date="2017-05" db="EMBL/GenBank/DDBJ databases">
        <title>Complete and WGS of Bordetella genogroups.</title>
        <authorList>
            <person name="Spilker T."/>
            <person name="Lipuma J."/>
        </authorList>
    </citation>
    <scope>NUCLEOTIDE SEQUENCE</scope>
    <source>
        <strain evidence="3">AU21707</strain>
    </source>
</reference>
<dbReference type="InterPro" id="IPR042100">
    <property type="entry name" value="Bug_dom1"/>
</dbReference>
<dbReference type="AlphaFoldDB" id="A0A261RLA9"/>
<evidence type="ECO:0008006" key="5">
    <source>
        <dbReference type="Google" id="ProtNLM"/>
    </source>
</evidence>
<gene>
    <name evidence="3" type="ORF">CAL26_00310</name>
</gene>
<organism evidence="3 4">
    <name type="scientific">Bordetella genomosp. 9</name>
    <dbReference type="NCBI Taxonomy" id="1416803"/>
    <lineage>
        <taxon>Bacteria</taxon>
        <taxon>Pseudomonadati</taxon>
        <taxon>Pseudomonadota</taxon>
        <taxon>Betaproteobacteria</taxon>
        <taxon>Burkholderiales</taxon>
        <taxon>Alcaligenaceae</taxon>
        <taxon>Bordetella</taxon>
    </lineage>
</organism>
<feature type="chain" id="PRO_5012785775" description="ABC transporter substrate-binding protein" evidence="2">
    <location>
        <begin position="30"/>
        <end position="331"/>
    </location>
</feature>
<evidence type="ECO:0000313" key="3">
    <source>
        <dbReference type="EMBL" id="OZI25846.1"/>
    </source>
</evidence>
<keyword evidence="2" id="KW-0732">Signal</keyword>
<dbReference type="Gene3D" id="3.40.190.10">
    <property type="entry name" value="Periplasmic binding protein-like II"/>
    <property type="match status" value="1"/>
</dbReference>
<dbReference type="Gene3D" id="3.40.190.150">
    <property type="entry name" value="Bordetella uptake gene, domain 1"/>
    <property type="match status" value="1"/>
</dbReference>
<evidence type="ECO:0000256" key="1">
    <source>
        <dbReference type="ARBA" id="ARBA00006987"/>
    </source>
</evidence>
<sequence length="331" mass="34931">MNRRVFFSVCGNACIAAGIAAGIAAQAVAAPPASGFPEKPIRLIVPTNPGGSIDTIARILSVELSNQFKQAVIVENRTGASGMIAASAVAQSAPDGYTLLITHTGVLQADLLHKNSSYRLSDLAPVAEIANTPVVFGVGMQVPVTDLQSFVALAKKQPGQLSYGSYGKGTSAHIWAEQFSKRAGIELIHVPYGGEIPALQDLLAGRITSAWGAVGTYKQYADAHKVRILAVANPVRSKVLPDIPTFIEAGYPEMNASGWCGVFAPAGTPKAVIATLSQAILKIVHREDVGQRILVTGQEPTGTDEETFGQRVARDRQTWAKAISDLHITLD</sequence>
<dbReference type="InterPro" id="IPR005064">
    <property type="entry name" value="BUG"/>
</dbReference>
<protein>
    <recommendedName>
        <fullName evidence="5">ABC transporter substrate-binding protein</fullName>
    </recommendedName>
</protein>
<dbReference type="RefSeq" id="WP_094844981.1">
    <property type="nucleotide sequence ID" value="NZ_NEVJ01000001.1"/>
</dbReference>
<dbReference type="OrthoDB" id="8627779at2"/>
<dbReference type="Pfam" id="PF03401">
    <property type="entry name" value="TctC"/>
    <property type="match status" value="1"/>
</dbReference>